<keyword evidence="2" id="KW-1185">Reference proteome</keyword>
<gene>
    <name evidence="1" type="ORF">J437_LFUL018306</name>
</gene>
<comment type="caution">
    <text evidence="1">The sequence shown here is derived from an EMBL/GenBank/DDBJ whole genome shotgun (WGS) entry which is preliminary data.</text>
</comment>
<evidence type="ECO:0000313" key="1">
    <source>
        <dbReference type="EMBL" id="KAG8239082.1"/>
    </source>
</evidence>
<accession>A0A8K0KQQ2</accession>
<name>A0A8K0KQQ2_LADFU</name>
<proteinExistence type="predicted"/>
<protein>
    <submittedName>
        <fullName evidence="1">Uncharacterized protein</fullName>
    </submittedName>
</protein>
<reference evidence="1" key="1">
    <citation type="submission" date="2013-04" db="EMBL/GenBank/DDBJ databases">
        <authorList>
            <person name="Qu J."/>
            <person name="Murali S.C."/>
            <person name="Bandaranaike D."/>
            <person name="Bellair M."/>
            <person name="Blankenburg K."/>
            <person name="Chao H."/>
            <person name="Dinh H."/>
            <person name="Doddapaneni H."/>
            <person name="Downs B."/>
            <person name="Dugan-Rocha S."/>
            <person name="Elkadiri S."/>
            <person name="Gnanaolivu R.D."/>
            <person name="Hernandez B."/>
            <person name="Javaid M."/>
            <person name="Jayaseelan J.C."/>
            <person name="Lee S."/>
            <person name="Li M."/>
            <person name="Ming W."/>
            <person name="Munidasa M."/>
            <person name="Muniz J."/>
            <person name="Nguyen L."/>
            <person name="Ongeri F."/>
            <person name="Osuji N."/>
            <person name="Pu L.-L."/>
            <person name="Puazo M."/>
            <person name="Qu C."/>
            <person name="Quiroz J."/>
            <person name="Raj R."/>
            <person name="Weissenberger G."/>
            <person name="Xin Y."/>
            <person name="Zou X."/>
            <person name="Han Y."/>
            <person name="Richards S."/>
            <person name="Worley K."/>
            <person name="Muzny D."/>
            <person name="Gibbs R."/>
        </authorList>
    </citation>
    <scope>NUCLEOTIDE SEQUENCE</scope>
    <source>
        <strain evidence="1">Sampled in the wild</strain>
    </source>
</reference>
<dbReference type="OrthoDB" id="19623at2759"/>
<dbReference type="Proteomes" id="UP000792457">
    <property type="component" value="Unassembled WGS sequence"/>
</dbReference>
<sequence>MSNYKTCKNVIKSLGERKKKSIFIFLTNNGGLAIKDRLLEMYENGAAREDLRMMDFHDHIAFSLFNEEGLRHWIILMHSVMEREMFSLDI</sequence>
<dbReference type="EMBL" id="KZ309509">
    <property type="protein sequence ID" value="KAG8239082.1"/>
    <property type="molecule type" value="Genomic_DNA"/>
</dbReference>
<evidence type="ECO:0000313" key="2">
    <source>
        <dbReference type="Proteomes" id="UP000792457"/>
    </source>
</evidence>
<reference evidence="1" key="2">
    <citation type="submission" date="2017-10" db="EMBL/GenBank/DDBJ databases">
        <title>Ladona fulva Genome sequencing and assembly.</title>
        <authorList>
            <person name="Murali S."/>
            <person name="Richards S."/>
            <person name="Bandaranaike D."/>
            <person name="Bellair M."/>
            <person name="Blankenburg K."/>
            <person name="Chao H."/>
            <person name="Dinh H."/>
            <person name="Doddapaneni H."/>
            <person name="Dugan-Rocha S."/>
            <person name="Elkadiri S."/>
            <person name="Gnanaolivu R."/>
            <person name="Hernandez B."/>
            <person name="Skinner E."/>
            <person name="Javaid M."/>
            <person name="Lee S."/>
            <person name="Li M."/>
            <person name="Ming W."/>
            <person name="Munidasa M."/>
            <person name="Muniz J."/>
            <person name="Nguyen L."/>
            <person name="Hughes D."/>
            <person name="Osuji N."/>
            <person name="Pu L.-L."/>
            <person name="Puazo M."/>
            <person name="Qu C."/>
            <person name="Quiroz J."/>
            <person name="Raj R."/>
            <person name="Weissenberger G."/>
            <person name="Xin Y."/>
            <person name="Zou X."/>
            <person name="Han Y."/>
            <person name="Worley K."/>
            <person name="Muzny D."/>
            <person name="Gibbs R."/>
        </authorList>
    </citation>
    <scope>NUCLEOTIDE SEQUENCE</scope>
    <source>
        <strain evidence="1">Sampled in the wild</strain>
    </source>
</reference>
<organism evidence="1 2">
    <name type="scientific">Ladona fulva</name>
    <name type="common">Scarce chaser dragonfly</name>
    <name type="synonym">Libellula fulva</name>
    <dbReference type="NCBI Taxonomy" id="123851"/>
    <lineage>
        <taxon>Eukaryota</taxon>
        <taxon>Metazoa</taxon>
        <taxon>Ecdysozoa</taxon>
        <taxon>Arthropoda</taxon>
        <taxon>Hexapoda</taxon>
        <taxon>Insecta</taxon>
        <taxon>Pterygota</taxon>
        <taxon>Palaeoptera</taxon>
        <taxon>Odonata</taxon>
        <taxon>Epiprocta</taxon>
        <taxon>Anisoptera</taxon>
        <taxon>Libelluloidea</taxon>
        <taxon>Libellulidae</taxon>
        <taxon>Ladona</taxon>
    </lineage>
</organism>
<dbReference type="AlphaFoldDB" id="A0A8K0KQQ2"/>